<evidence type="ECO:0000256" key="3">
    <source>
        <dbReference type="ARBA" id="ARBA00022741"/>
    </source>
</evidence>
<dbReference type="InterPro" id="IPR019741">
    <property type="entry name" value="Galactokinase_CS"/>
</dbReference>
<evidence type="ECO:0000259" key="6">
    <source>
        <dbReference type="Pfam" id="PF00288"/>
    </source>
</evidence>
<dbReference type="PROSITE" id="PS00627">
    <property type="entry name" value="GHMP_KINASES_ATP"/>
    <property type="match status" value="1"/>
</dbReference>
<keyword evidence="3" id="KW-0547">Nucleotide-binding</keyword>
<dbReference type="EnsemblMetazoa" id="SMAR010443-RA">
    <property type="protein sequence ID" value="SMAR010443-PA"/>
    <property type="gene ID" value="SMAR010443"/>
</dbReference>
<dbReference type="NCBIfam" id="TIGR00131">
    <property type="entry name" value="gal_kin"/>
    <property type="match status" value="1"/>
</dbReference>
<dbReference type="OMA" id="GFHDTYF"/>
<dbReference type="PRINTS" id="PR00959">
    <property type="entry name" value="MEVGALKINASE"/>
</dbReference>
<reference evidence="10" key="1">
    <citation type="submission" date="2011-05" db="EMBL/GenBank/DDBJ databases">
        <authorList>
            <person name="Richards S.R."/>
            <person name="Qu J."/>
            <person name="Jiang H."/>
            <person name="Jhangiani S.N."/>
            <person name="Agravi P."/>
            <person name="Goodspeed R."/>
            <person name="Gross S."/>
            <person name="Mandapat C."/>
            <person name="Jackson L."/>
            <person name="Mathew T."/>
            <person name="Pu L."/>
            <person name="Thornton R."/>
            <person name="Saada N."/>
            <person name="Wilczek-Boney K.B."/>
            <person name="Lee S."/>
            <person name="Kovar C."/>
            <person name="Wu Y."/>
            <person name="Scherer S.E."/>
            <person name="Worley K.C."/>
            <person name="Muzny D.M."/>
            <person name="Gibbs R."/>
        </authorList>
    </citation>
    <scope>NUCLEOTIDE SEQUENCE</scope>
    <source>
        <strain evidence="10">Brora</strain>
    </source>
</reference>
<dbReference type="GO" id="GO:0006012">
    <property type="term" value="P:galactose metabolic process"/>
    <property type="evidence" value="ECO:0007669"/>
    <property type="project" value="InterPro"/>
</dbReference>
<keyword evidence="10" id="KW-1185">Reference proteome</keyword>
<accession>T1J9P6</accession>
<dbReference type="PROSITE" id="PS00106">
    <property type="entry name" value="GALACTOKINASE"/>
    <property type="match status" value="1"/>
</dbReference>
<dbReference type="Pfam" id="PF00288">
    <property type="entry name" value="GHMP_kinases_N"/>
    <property type="match status" value="1"/>
</dbReference>
<dbReference type="InterPro" id="IPR006203">
    <property type="entry name" value="GHMP_knse_ATP-bd_CS"/>
</dbReference>
<feature type="domain" description="GHMP kinase C-terminal" evidence="7">
    <location>
        <begin position="356"/>
        <end position="425"/>
    </location>
</feature>
<keyword evidence="4" id="KW-0418">Kinase</keyword>
<dbReference type="Gene3D" id="3.30.70.3170">
    <property type="match status" value="1"/>
</dbReference>
<dbReference type="Pfam" id="PF10509">
    <property type="entry name" value="GalKase_gal_bdg"/>
    <property type="match status" value="1"/>
</dbReference>
<dbReference type="PhylomeDB" id="T1J9P6"/>
<dbReference type="SUPFAM" id="SSF54211">
    <property type="entry name" value="Ribosomal protein S5 domain 2-like"/>
    <property type="match status" value="1"/>
</dbReference>
<evidence type="ECO:0000313" key="10">
    <source>
        <dbReference type="Proteomes" id="UP000014500"/>
    </source>
</evidence>
<dbReference type="PRINTS" id="PR00473">
    <property type="entry name" value="GALCTOKINASE"/>
</dbReference>
<evidence type="ECO:0000259" key="7">
    <source>
        <dbReference type="Pfam" id="PF08544"/>
    </source>
</evidence>
<dbReference type="FunFam" id="3.30.230.10:FF:000023">
    <property type="entry name" value="Putative N-acetylgalactosamine kinase"/>
    <property type="match status" value="1"/>
</dbReference>
<dbReference type="InterPro" id="IPR006206">
    <property type="entry name" value="Mevalonate/galactokinase"/>
</dbReference>
<evidence type="ECO:0000256" key="1">
    <source>
        <dbReference type="ARBA" id="ARBA00006566"/>
    </source>
</evidence>
<dbReference type="Gene3D" id="1.20.1440.340">
    <property type="match status" value="1"/>
</dbReference>
<dbReference type="HOGENOM" id="CLU_017814_6_2_1"/>
<evidence type="ECO:0000256" key="5">
    <source>
        <dbReference type="ARBA" id="ARBA00022840"/>
    </source>
</evidence>
<dbReference type="InterPro" id="IPR000705">
    <property type="entry name" value="Galactokinase"/>
</dbReference>
<evidence type="ECO:0008006" key="11">
    <source>
        <dbReference type="Google" id="ProtNLM"/>
    </source>
</evidence>
<dbReference type="eggNOG" id="KOG0631">
    <property type="taxonomic scope" value="Eukaryota"/>
</dbReference>
<dbReference type="STRING" id="126957.T1J9P6"/>
<evidence type="ECO:0000313" key="9">
    <source>
        <dbReference type="EnsemblMetazoa" id="SMAR010443-PA"/>
    </source>
</evidence>
<sequence>MSSSTDSFALENYNGPQKHRIIDLKSKFTTKFGKNPSFIVRAPGRVNLIGEHIDYCGYSVLPMAIEQDLVICCSTDDTNQLRLFNVNCKYPEFQCESSSVSIDKSKPNWYNYALSGYLGIIEHFKPFNPAGILMMIDGTVPPSAGLSSSSALVCAAALATLHANGLAMDKKDLAALCARSERYVGTQGGGMDQAISFLAQAGTAKLIEFNPLRTTDVQLPKDATFIIANSCSDMNKAATSHYNSRVVECRLATQIIAKKNGLDWRKYEKLSKVQVALEIPLEKMADVVSSTFHKEAYNKDEVCDILQVSSTELDELSCSANPHLERFELYKRAMHVFTEASRVQKFKEICDENPDQSIEKLGKLMNNSHESCRDLYECSHPNLDEFVEIALKSGALGSRLTGAGWGGCTVSLVPTSKVDSFLEVVKVEFYFKDPERLENIATKVFPTQPGSGAAIITL</sequence>
<dbReference type="AlphaFoldDB" id="T1J9P6"/>
<dbReference type="Gene3D" id="3.30.230.10">
    <property type="match status" value="1"/>
</dbReference>
<dbReference type="InterPro" id="IPR014721">
    <property type="entry name" value="Ribsml_uS5_D2-typ_fold_subgr"/>
</dbReference>
<proteinExistence type="inferred from homology"/>
<dbReference type="InterPro" id="IPR019539">
    <property type="entry name" value="GalKase_N"/>
</dbReference>
<evidence type="ECO:0000256" key="2">
    <source>
        <dbReference type="ARBA" id="ARBA00022679"/>
    </source>
</evidence>
<feature type="domain" description="Galactokinase N-terminal" evidence="8">
    <location>
        <begin position="27"/>
        <end position="74"/>
    </location>
</feature>
<dbReference type="GO" id="GO:0005829">
    <property type="term" value="C:cytosol"/>
    <property type="evidence" value="ECO:0007669"/>
    <property type="project" value="TreeGrafter"/>
</dbReference>
<dbReference type="Proteomes" id="UP000014500">
    <property type="component" value="Unassembled WGS sequence"/>
</dbReference>
<keyword evidence="2" id="KW-0808">Transferase</keyword>
<dbReference type="SUPFAM" id="SSF55060">
    <property type="entry name" value="GHMP Kinase, C-terminal domain"/>
    <property type="match status" value="1"/>
</dbReference>
<organism evidence="9 10">
    <name type="scientific">Strigamia maritima</name>
    <name type="common">European centipede</name>
    <name type="synonym">Geophilus maritimus</name>
    <dbReference type="NCBI Taxonomy" id="126957"/>
    <lineage>
        <taxon>Eukaryota</taxon>
        <taxon>Metazoa</taxon>
        <taxon>Ecdysozoa</taxon>
        <taxon>Arthropoda</taxon>
        <taxon>Myriapoda</taxon>
        <taxon>Chilopoda</taxon>
        <taxon>Pleurostigmophora</taxon>
        <taxon>Geophilomorpha</taxon>
        <taxon>Linotaeniidae</taxon>
        <taxon>Strigamia</taxon>
    </lineage>
</organism>
<dbReference type="PIRSF" id="PIRSF000530">
    <property type="entry name" value="Galactokinase"/>
    <property type="match status" value="1"/>
</dbReference>
<dbReference type="InterPro" id="IPR006204">
    <property type="entry name" value="GHMP_kinase_N_dom"/>
</dbReference>
<reference evidence="9" key="2">
    <citation type="submission" date="2015-02" db="UniProtKB">
        <authorList>
            <consortium name="EnsemblMetazoa"/>
        </authorList>
    </citation>
    <scope>IDENTIFICATION</scope>
</reference>
<dbReference type="GO" id="GO:0005524">
    <property type="term" value="F:ATP binding"/>
    <property type="evidence" value="ECO:0007669"/>
    <property type="project" value="UniProtKB-KW"/>
</dbReference>
<dbReference type="PANTHER" id="PTHR10457">
    <property type="entry name" value="MEVALONATE KINASE/GALACTOKINASE"/>
    <property type="match status" value="1"/>
</dbReference>
<feature type="domain" description="GHMP kinase N-terminal" evidence="6">
    <location>
        <begin position="120"/>
        <end position="198"/>
    </location>
</feature>
<dbReference type="GO" id="GO:0004335">
    <property type="term" value="F:galactokinase activity"/>
    <property type="evidence" value="ECO:0007669"/>
    <property type="project" value="InterPro"/>
</dbReference>
<dbReference type="InterPro" id="IPR036554">
    <property type="entry name" value="GHMP_kinase_C_sf"/>
</dbReference>
<dbReference type="InterPro" id="IPR020568">
    <property type="entry name" value="Ribosomal_Su5_D2-typ_SF"/>
</dbReference>
<evidence type="ECO:0000256" key="4">
    <source>
        <dbReference type="ARBA" id="ARBA00022777"/>
    </source>
</evidence>
<evidence type="ECO:0000259" key="8">
    <source>
        <dbReference type="Pfam" id="PF10509"/>
    </source>
</evidence>
<dbReference type="InterPro" id="IPR013750">
    <property type="entry name" value="GHMP_kinase_C_dom"/>
</dbReference>
<dbReference type="EMBL" id="JH431978">
    <property type="status" value="NOT_ANNOTATED_CDS"/>
    <property type="molecule type" value="Genomic_DNA"/>
</dbReference>
<protein>
    <recommendedName>
        <fullName evidence="11">Galactokinase</fullName>
    </recommendedName>
</protein>
<dbReference type="Pfam" id="PF08544">
    <property type="entry name" value="GHMP_kinases_C"/>
    <property type="match status" value="1"/>
</dbReference>
<keyword evidence="5" id="KW-0067">ATP-binding</keyword>
<name>T1J9P6_STRMM</name>
<dbReference type="PANTHER" id="PTHR10457:SF7">
    <property type="entry name" value="GALACTOKINASE-RELATED"/>
    <property type="match status" value="1"/>
</dbReference>
<comment type="similarity">
    <text evidence="1">Belongs to the GHMP kinase family. GalK subfamily.</text>
</comment>